<evidence type="ECO:0000313" key="16">
    <source>
        <dbReference type="Ensembl" id="ENSMZEP00005003841.1"/>
    </source>
</evidence>
<feature type="compositionally biased region" description="Basic and acidic residues" evidence="14">
    <location>
        <begin position="405"/>
        <end position="435"/>
    </location>
</feature>
<proteinExistence type="predicted"/>
<feature type="compositionally biased region" description="Basic and acidic residues" evidence="14">
    <location>
        <begin position="333"/>
        <end position="358"/>
    </location>
</feature>
<dbReference type="SUPFAM" id="SSF48726">
    <property type="entry name" value="Immunoglobulin"/>
    <property type="match status" value="1"/>
</dbReference>
<dbReference type="FunFam" id="2.60.40.10:FF:000164">
    <property type="entry name" value="nexilin isoform X1"/>
    <property type="match status" value="1"/>
</dbReference>
<dbReference type="SMART" id="SM00409">
    <property type="entry name" value="IG"/>
    <property type="match status" value="1"/>
</dbReference>
<protein>
    <recommendedName>
        <fullName evidence="12">Nexilin</fullName>
    </recommendedName>
    <alternativeName>
        <fullName evidence="13">F-actin-binding protein</fullName>
    </alternativeName>
</protein>
<dbReference type="GO" id="GO:0003779">
    <property type="term" value="F:actin binding"/>
    <property type="evidence" value="ECO:0007669"/>
    <property type="project" value="UniProtKB-KW"/>
</dbReference>
<feature type="compositionally biased region" description="Basic and acidic residues" evidence="14">
    <location>
        <begin position="120"/>
        <end position="157"/>
    </location>
</feature>
<dbReference type="GeneTree" id="ENSGT00730000111176"/>
<comment type="subunit">
    <text evidence="4">Interacts with F-actin.</text>
</comment>
<reference evidence="16" key="3">
    <citation type="submission" date="2025-09" db="UniProtKB">
        <authorList>
            <consortium name="Ensembl"/>
        </authorList>
    </citation>
    <scope>IDENTIFICATION</scope>
</reference>
<dbReference type="InterPro" id="IPR003599">
    <property type="entry name" value="Ig_sub"/>
</dbReference>
<dbReference type="GO" id="GO:0005856">
    <property type="term" value="C:cytoskeleton"/>
    <property type="evidence" value="ECO:0007669"/>
    <property type="project" value="UniProtKB-SubCell"/>
</dbReference>
<feature type="region of interest" description="Disordered" evidence="14">
    <location>
        <begin position="203"/>
        <end position="358"/>
    </location>
</feature>
<evidence type="ECO:0000256" key="4">
    <source>
        <dbReference type="ARBA" id="ARBA00011385"/>
    </source>
</evidence>
<evidence type="ECO:0000256" key="6">
    <source>
        <dbReference type="ARBA" id="ARBA00022553"/>
    </source>
</evidence>
<feature type="compositionally biased region" description="Basic and acidic residues" evidence="14">
    <location>
        <begin position="203"/>
        <end position="247"/>
    </location>
</feature>
<evidence type="ECO:0000256" key="3">
    <source>
        <dbReference type="ARBA" id="ARBA00004536"/>
    </source>
</evidence>
<evidence type="ECO:0000256" key="5">
    <source>
        <dbReference type="ARBA" id="ARBA00022490"/>
    </source>
</evidence>
<evidence type="ECO:0000256" key="10">
    <source>
        <dbReference type="ARBA" id="ARBA00023319"/>
    </source>
</evidence>
<feature type="region of interest" description="Disordered" evidence="14">
    <location>
        <begin position="490"/>
        <end position="531"/>
    </location>
</feature>
<evidence type="ECO:0000256" key="13">
    <source>
        <dbReference type="ARBA" id="ARBA00083857"/>
    </source>
</evidence>
<keyword evidence="8" id="KW-0009">Actin-binding</keyword>
<feature type="compositionally biased region" description="Acidic residues" evidence="14">
    <location>
        <begin position="79"/>
        <end position="91"/>
    </location>
</feature>
<keyword evidence="17" id="KW-1185">Reference proteome</keyword>
<dbReference type="InterPro" id="IPR036179">
    <property type="entry name" value="Ig-like_dom_sf"/>
</dbReference>
<reference evidence="16 17" key="1">
    <citation type="journal article" date="2014" name="Nature">
        <title>The genomic substrate for adaptive radiation in African cichlid fish.</title>
        <authorList>
            <person name="Brawand D."/>
            <person name="Wagner C.E."/>
            <person name="Li Y.I."/>
            <person name="Malinsky M."/>
            <person name="Keller I."/>
            <person name="Fan S."/>
            <person name="Simakov O."/>
            <person name="Ng A.Y."/>
            <person name="Lim Z.W."/>
            <person name="Bezault E."/>
            <person name="Turner-Maier J."/>
            <person name="Johnson J."/>
            <person name="Alcazar R."/>
            <person name="Noh H.J."/>
            <person name="Russell P."/>
            <person name="Aken B."/>
            <person name="Alfoldi J."/>
            <person name="Amemiya C."/>
            <person name="Azzouzi N."/>
            <person name="Baroiller J.F."/>
            <person name="Barloy-Hubler F."/>
            <person name="Berlin A."/>
            <person name="Bloomquist R."/>
            <person name="Carleton K.L."/>
            <person name="Conte M.A."/>
            <person name="D'Cotta H."/>
            <person name="Eshel O."/>
            <person name="Gaffney L."/>
            <person name="Galibert F."/>
            <person name="Gante H.F."/>
            <person name="Gnerre S."/>
            <person name="Greuter L."/>
            <person name="Guyon R."/>
            <person name="Haddad N.S."/>
            <person name="Haerty W."/>
            <person name="Harris R.M."/>
            <person name="Hofmann H.A."/>
            <person name="Hourlier T."/>
            <person name="Hulata G."/>
            <person name="Jaffe D.B."/>
            <person name="Lara M."/>
            <person name="Lee A.P."/>
            <person name="MacCallum I."/>
            <person name="Mwaiko S."/>
            <person name="Nikaido M."/>
            <person name="Nishihara H."/>
            <person name="Ozouf-Costaz C."/>
            <person name="Penman D.J."/>
            <person name="Przybylski D."/>
            <person name="Rakotomanga M."/>
            <person name="Renn S.C.P."/>
            <person name="Ribeiro F.J."/>
            <person name="Ron M."/>
            <person name="Salzburger W."/>
            <person name="Sanchez-Pulido L."/>
            <person name="Santos M.E."/>
            <person name="Searle S."/>
            <person name="Sharpe T."/>
            <person name="Swofford R."/>
            <person name="Tan F.J."/>
            <person name="Williams L."/>
            <person name="Young S."/>
            <person name="Yin S."/>
            <person name="Okada N."/>
            <person name="Kocher T.D."/>
            <person name="Miska E.A."/>
            <person name="Lander E.S."/>
            <person name="Venkatesh B."/>
            <person name="Fernald R.D."/>
            <person name="Meyer A."/>
            <person name="Ponting C.P."/>
            <person name="Streelman J.T."/>
            <person name="Lindblad-Toh K."/>
            <person name="Seehausen O."/>
            <person name="Di Palma F."/>
        </authorList>
    </citation>
    <scope>NUCLEOTIDE SEQUENCE</scope>
</reference>
<keyword evidence="9" id="KW-0206">Cytoskeleton</keyword>
<evidence type="ECO:0000256" key="7">
    <source>
        <dbReference type="ARBA" id="ARBA00022949"/>
    </source>
</evidence>
<keyword evidence="10" id="KW-0393">Immunoglobulin domain</keyword>
<evidence type="ECO:0000256" key="12">
    <source>
        <dbReference type="ARBA" id="ARBA00070929"/>
    </source>
</evidence>
<dbReference type="Proteomes" id="UP000265160">
    <property type="component" value="LG23"/>
</dbReference>
<keyword evidence="5" id="KW-0963">Cytoplasm</keyword>
<dbReference type="InterPro" id="IPR013098">
    <property type="entry name" value="Ig_I-set"/>
</dbReference>
<dbReference type="Pfam" id="PF07679">
    <property type="entry name" value="I-set"/>
    <property type="match status" value="1"/>
</dbReference>
<feature type="region of interest" description="Disordered" evidence="14">
    <location>
        <begin position="115"/>
        <end position="157"/>
    </location>
</feature>
<organism evidence="16 17">
    <name type="scientific">Maylandia zebra</name>
    <name type="common">zebra mbuna</name>
    <dbReference type="NCBI Taxonomy" id="106582"/>
    <lineage>
        <taxon>Eukaryota</taxon>
        <taxon>Metazoa</taxon>
        <taxon>Chordata</taxon>
        <taxon>Craniata</taxon>
        <taxon>Vertebrata</taxon>
        <taxon>Euteleostomi</taxon>
        <taxon>Actinopterygii</taxon>
        <taxon>Neopterygii</taxon>
        <taxon>Teleostei</taxon>
        <taxon>Neoteleostei</taxon>
        <taxon>Acanthomorphata</taxon>
        <taxon>Ovalentaria</taxon>
        <taxon>Cichlomorphae</taxon>
        <taxon>Cichliformes</taxon>
        <taxon>Cichlidae</taxon>
        <taxon>African cichlids</taxon>
        <taxon>Pseudocrenilabrinae</taxon>
        <taxon>Haplochromini</taxon>
        <taxon>Maylandia</taxon>
        <taxon>Maylandia zebra complex</taxon>
    </lineage>
</organism>
<dbReference type="InterPro" id="IPR007110">
    <property type="entry name" value="Ig-like_dom"/>
</dbReference>
<comment type="function">
    <text evidence="11">Involved in regulating cell migration through association with the actin cytoskeleton. Has an essential role in the maintenance of Z line and sarcomere integrity.</text>
</comment>
<evidence type="ECO:0000256" key="11">
    <source>
        <dbReference type="ARBA" id="ARBA00058759"/>
    </source>
</evidence>
<feature type="compositionally biased region" description="Basic and acidic residues" evidence="14">
    <location>
        <begin position="490"/>
        <end position="509"/>
    </location>
</feature>
<evidence type="ECO:0000259" key="15">
    <source>
        <dbReference type="PROSITE" id="PS50835"/>
    </source>
</evidence>
<feature type="compositionally biased region" description="Basic and acidic residues" evidence="14">
    <location>
        <begin position="271"/>
        <end position="305"/>
    </location>
</feature>
<evidence type="ECO:0000256" key="2">
    <source>
        <dbReference type="ARBA" id="ARBA00004245"/>
    </source>
</evidence>
<reference evidence="16" key="2">
    <citation type="submission" date="2025-08" db="UniProtKB">
        <authorList>
            <consortium name="Ensembl"/>
        </authorList>
    </citation>
    <scope>IDENTIFICATION</scope>
</reference>
<dbReference type="PROSITE" id="PS50835">
    <property type="entry name" value="IG_LIKE"/>
    <property type="match status" value="1"/>
</dbReference>
<feature type="compositionally biased region" description="Basic and acidic residues" evidence="14">
    <location>
        <begin position="24"/>
        <end position="68"/>
    </location>
</feature>
<evidence type="ECO:0000256" key="9">
    <source>
        <dbReference type="ARBA" id="ARBA00023212"/>
    </source>
</evidence>
<dbReference type="GO" id="GO:0008053">
    <property type="term" value="P:mitochondrial fusion"/>
    <property type="evidence" value="ECO:0007669"/>
    <property type="project" value="TreeGrafter"/>
</dbReference>
<evidence type="ECO:0000313" key="17">
    <source>
        <dbReference type="Proteomes" id="UP000265160"/>
    </source>
</evidence>
<name>A0A3P9B1R2_9CICH</name>
<dbReference type="PANTHER" id="PTHR21508:SF4">
    <property type="entry name" value="MITOGUARDIN 2"/>
    <property type="match status" value="1"/>
</dbReference>
<comment type="subcellular location">
    <subcellularLocation>
        <location evidence="3">Cell junction</location>
        <location evidence="3">Adherens junction</location>
    </subcellularLocation>
    <subcellularLocation>
        <location evidence="2">Cytoplasm</location>
        <location evidence="2">Cytoskeleton</location>
    </subcellularLocation>
    <subcellularLocation>
        <location evidence="1">Cytoplasm</location>
        <location evidence="1">Myofibril</location>
        <location evidence="1">Sarcomere</location>
        <location evidence="1">Z line</location>
    </subcellularLocation>
</comment>
<evidence type="ECO:0000256" key="14">
    <source>
        <dbReference type="SAM" id="MobiDB-lite"/>
    </source>
</evidence>
<dbReference type="PANTHER" id="PTHR21508">
    <property type="entry name" value="MITOGUARDIN"/>
    <property type="match status" value="1"/>
</dbReference>
<dbReference type="GO" id="GO:0030018">
    <property type="term" value="C:Z disc"/>
    <property type="evidence" value="ECO:0007669"/>
    <property type="project" value="UniProtKB-SubCell"/>
</dbReference>
<dbReference type="Gene3D" id="2.60.40.10">
    <property type="entry name" value="Immunoglobulins"/>
    <property type="match status" value="1"/>
</dbReference>
<keyword evidence="7" id="KW-0965">Cell junction</keyword>
<dbReference type="GO" id="GO:0005912">
    <property type="term" value="C:adherens junction"/>
    <property type="evidence" value="ECO:0007669"/>
    <property type="project" value="UniProtKB-SubCell"/>
</dbReference>
<feature type="region of interest" description="Disordered" evidence="14">
    <location>
        <begin position="1"/>
        <end position="103"/>
    </location>
</feature>
<accession>A0A3P9B1R2</accession>
<evidence type="ECO:0000256" key="1">
    <source>
        <dbReference type="ARBA" id="ARBA00004216"/>
    </source>
</evidence>
<dbReference type="Ensembl" id="ENSMZET00005003996.1">
    <property type="protein sequence ID" value="ENSMZEP00005003841.1"/>
    <property type="gene ID" value="ENSMZEG00005002929.1"/>
</dbReference>
<feature type="region of interest" description="Disordered" evidence="14">
    <location>
        <begin position="405"/>
        <end position="448"/>
    </location>
</feature>
<sequence length="697" mass="82385">MTEVAAVDAHDVEDKESDVTANDVEGRGERASTEDQKPRGRNETASNETDKTHVNGLEHKEKKGRNESSGDVNGVSQKEEDEEEEEPETNEDQNISDVAFKKEKLLRSRKLVARSYVPKLNKDKENVTSKFEAMQKAREERSRQRNREEQQKRKEQYIKEREWHRRKQQIKELLASSDEEEEVKPAKVEKSYVPKIKGSVKGKFAEMEKQRQEEERKRMEEERKKREAQDKLEKAKIQKELAQKAAEEGDDTILVRVVPAKPSRPPGKIKVNFEDMEKNREEELKRKAEEEKKRRYDENKRSFREVKRRSVNQQDEEEKASDKVQVTPGKLKLTFEELEKERQEQRRKQAEEEAKRRLLEEKKAFEEARLGMVLDEDEGMVKSESQEALHPRKLEINFEELLKEKEEAERRRKAEERKKKMEQEKQEFEQLRQEMGEEEINESSDVVSKEYEELTKLKRTGSIQAKSLKSKFEKIKQLTEEEIQKKIETERAKRKAIDDEIKEREAERFQEDEDQETTPARAEESPFKQKVDMRARFEQMAKAREEEERRRIEEQKLQRMQFEQQEIDAALQKKDDDVEDEGSIINGSAAYEDEEDHARSGAPWFKKPLKNQSVVDSEPVRFTVKITGEPKPEVTWWFEGEVLQDCEDYQYIERGETYCLYLPETFPEDEGEYMCKAVNSRGTAASTCILTIETYDY</sequence>
<feature type="domain" description="Ig-like" evidence="15">
    <location>
        <begin position="603"/>
        <end position="691"/>
    </location>
</feature>
<dbReference type="AlphaFoldDB" id="A0A3P9B1R2"/>
<keyword evidence="6" id="KW-0597">Phosphoprotein</keyword>
<dbReference type="InterPro" id="IPR013783">
    <property type="entry name" value="Ig-like_fold"/>
</dbReference>
<evidence type="ECO:0000256" key="8">
    <source>
        <dbReference type="ARBA" id="ARBA00023203"/>
    </source>
</evidence>
<feature type="compositionally biased region" description="Basic and acidic residues" evidence="14">
    <location>
        <begin position="521"/>
        <end position="531"/>
    </location>
</feature>